<evidence type="ECO:0000259" key="1">
    <source>
        <dbReference type="Pfam" id="PF14498"/>
    </source>
</evidence>
<dbReference type="InterPro" id="IPR054363">
    <property type="entry name" value="GH95_cat"/>
</dbReference>
<protein>
    <submittedName>
        <fullName evidence="4">Glycoside hydrolase family 95 protein</fullName>
    </submittedName>
</protein>
<gene>
    <name evidence="4" type="ORF">SIL82_04500</name>
</gene>
<accession>A0ABU4PH32</accession>
<dbReference type="SUPFAM" id="SSF48208">
    <property type="entry name" value="Six-hairpin glycosidases"/>
    <property type="match status" value="1"/>
</dbReference>
<dbReference type="EMBL" id="JAWXXV010000001">
    <property type="protein sequence ID" value="MDX5983511.1"/>
    <property type="molecule type" value="Genomic_DNA"/>
</dbReference>
<dbReference type="PIRSF" id="PIRSF007663">
    <property type="entry name" value="UCP007663"/>
    <property type="match status" value="1"/>
</dbReference>
<keyword evidence="5" id="KW-1185">Reference proteome</keyword>
<dbReference type="Pfam" id="PF14498">
    <property type="entry name" value="Glyco_hyd_65N_2"/>
    <property type="match status" value="1"/>
</dbReference>
<dbReference type="InterPro" id="IPR016518">
    <property type="entry name" value="Alpha-L-fucosidase"/>
</dbReference>
<proteinExistence type="predicted"/>
<organism evidence="4 5">
    <name type="scientific">Sphingomonas echinoides</name>
    <dbReference type="NCBI Taxonomy" id="59803"/>
    <lineage>
        <taxon>Bacteria</taxon>
        <taxon>Pseudomonadati</taxon>
        <taxon>Pseudomonadota</taxon>
        <taxon>Alphaproteobacteria</taxon>
        <taxon>Sphingomonadales</taxon>
        <taxon>Sphingomonadaceae</taxon>
        <taxon>Sphingomonas</taxon>
    </lineage>
</organism>
<feature type="domain" description="Glycosyl hydrolase family 95 catalytic" evidence="3">
    <location>
        <begin position="334"/>
        <end position="731"/>
    </location>
</feature>
<reference evidence="4 5" key="1">
    <citation type="submission" date="2023-11" db="EMBL/GenBank/DDBJ databases">
        <title>MicrobeMod: A computational toolkit for identifying prokaryotic methylation and restriction-modification with nanopore sequencing.</title>
        <authorList>
            <person name="Crits-Christoph A."/>
            <person name="Kang S.C."/>
            <person name="Lee H."/>
            <person name="Ostrov N."/>
        </authorList>
    </citation>
    <scope>NUCLEOTIDE SEQUENCE [LARGE SCALE GENOMIC DNA]</scope>
    <source>
        <strain evidence="4 5">ATCC 14820</strain>
    </source>
</reference>
<evidence type="ECO:0000313" key="4">
    <source>
        <dbReference type="EMBL" id="MDX5983511.1"/>
    </source>
</evidence>
<dbReference type="Pfam" id="PF22124">
    <property type="entry name" value="Glyco_hydro_95_cat"/>
    <property type="match status" value="1"/>
</dbReference>
<feature type="domain" description="Glycosyl hydrolase family 95 N-terminal" evidence="1">
    <location>
        <begin position="42"/>
        <end position="310"/>
    </location>
</feature>
<dbReference type="Proteomes" id="UP001279660">
    <property type="component" value="Unassembled WGS sequence"/>
</dbReference>
<evidence type="ECO:0000259" key="3">
    <source>
        <dbReference type="Pfam" id="PF22124"/>
    </source>
</evidence>
<dbReference type="PANTHER" id="PTHR31084">
    <property type="entry name" value="ALPHA-L-FUCOSIDASE 2"/>
    <property type="match status" value="1"/>
</dbReference>
<dbReference type="GO" id="GO:0016787">
    <property type="term" value="F:hydrolase activity"/>
    <property type="evidence" value="ECO:0007669"/>
    <property type="project" value="UniProtKB-KW"/>
</dbReference>
<dbReference type="Gene3D" id="1.50.10.10">
    <property type="match status" value="1"/>
</dbReference>
<dbReference type="InterPro" id="IPR008928">
    <property type="entry name" value="6-hairpin_glycosidase_sf"/>
</dbReference>
<dbReference type="Pfam" id="PF21307">
    <property type="entry name" value="Glyco_hydro_95_C"/>
    <property type="match status" value="1"/>
</dbReference>
<keyword evidence="4" id="KW-0378">Hydrolase</keyword>
<dbReference type="InterPro" id="IPR012341">
    <property type="entry name" value="6hp_glycosidase-like_sf"/>
</dbReference>
<evidence type="ECO:0000313" key="5">
    <source>
        <dbReference type="Proteomes" id="UP001279660"/>
    </source>
</evidence>
<dbReference type="RefSeq" id="WP_010404964.1">
    <property type="nucleotide sequence ID" value="NZ_JAWXXV010000001.1"/>
</dbReference>
<sequence>MSSSDAFAAVNRRETLAAGLAIAASPTLLAAKASDASSDLRLWYRQPAGAWTEALPVGNGRLGAMVFGRVAQERLQLNEDTLWAGAPYDPDNPEALAALPEVRALLAAGRYKDATDLASAKMMGKPPAQMPYGTLGDVLLTFASAHVPTVYRRELDLASGIATTEFETADGRYRREVLASAPDQVIVMRLEAEAGTLDFDLAYRAPRAISTPRAQFSEGATPQTTRPTEWMQREDAERPGPDVTIAADGAHALLVTGSNEAALGVPAGLRYALRVQAVGDGVIIANQKGITVSGARSVTVLITAATSYRSYSDTGGDPVGAVRAAGRAAERKGYPALRRSHVADHAALFGGVKIDLGTSPAAALPTDARIAAGATAVDPALAALYLQYGRYLLIASSRPGSQPSTLQGIWNEGTTPPWGSKYTININTEMNYWAADPGGLGLCVEPLVRMVEDLSVTGARTARTMYGARGWVAHHNTDLWRATAPIDGPLWGLWPCGGAWLCNTLFTHWDFARDPALLARLYPLLKGAAHFFVDTLIEDPKGRGLVTSPSLSPENEHPFGSSLCVGPAMDRQIVRDLFTNTVVAGRTLGRDGEWLAMLEQVGARIAPDRIGAGGQLQEWLEDWDAHAPDPYHRHVSHLYAVYPSAQINVRDTPALIEAAKVSLRQRGDLSTGWATAWRMCLWARMGEGDHAYAVLKGLLGPQRTYPNMFDAHPPFQIDGNFGGAAGILEMLVQSWGGELLLLPALPTAWPDGSIAGVRARGGVRVDLTWRQGRATALTLSAPAGSTVKIRLGTERFAVTIPASGRYARRWA</sequence>
<evidence type="ECO:0000259" key="2">
    <source>
        <dbReference type="Pfam" id="PF21307"/>
    </source>
</evidence>
<name>A0ABU4PH32_9SPHN</name>
<dbReference type="InterPro" id="IPR049053">
    <property type="entry name" value="AFCA-like_C"/>
</dbReference>
<dbReference type="InterPro" id="IPR027414">
    <property type="entry name" value="GH95_N_dom"/>
</dbReference>
<feature type="domain" description="Alpha fucosidase A-like C-terminal" evidence="2">
    <location>
        <begin position="733"/>
        <end position="793"/>
    </location>
</feature>
<comment type="caution">
    <text evidence="4">The sequence shown here is derived from an EMBL/GenBank/DDBJ whole genome shotgun (WGS) entry which is preliminary data.</text>
</comment>
<dbReference type="PANTHER" id="PTHR31084:SF0">
    <property type="entry name" value="ALPHA-L-FUCOSIDASE 2"/>
    <property type="match status" value="1"/>
</dbReference>